<keyword evidence="2 7" id="KW-0699">rRNA-binding</keyword>
<dbReference type="Proteomes" id="UP000228596">
    <property type="component" value="Unassembled WGS sequence"/>
</dbReference>
<reference evidence="10" key="1">
    <citation type="submission" date="2017-09" db="EMBL/GenBank/DDBJ databases">
        <title>Depth-based differentiation of microbial function through sediment-hosted aquifers and enrichment of novel symbionts in the deep terrestrial subsurface.</title>
        <authorList>
            <person name="Probst A.J."/>
            <person name="Ladd B."/>
            <person name="Jarett J.K."/>
            <person name="Geller-Mcgrath D.E."/>
            <person name="Sieber C.M.K."/>
            <person name="Emerson J.B."/>
            <person name="Anantharaman K."/>
            <person name="Thomas B.C."/>
            <person name="Malmstrom R."/>
            <person name="Stieglmeier M."/>
            <person name="Klingl A."/>
            <person name="Woyke T."/>
            <person name="Ryan C.M."/>
            <person name="Banfield J.F."/>
        </authorList>
    </citation>
    <scope>NUCLEOTIDE SEQUENCE [LARGE SCALE GENOMIC DNA]</scope>
</reference>
<evidence type="ECO:0000256" key="1">
    <source>
        <dbReference type="ARBA" id="ARBA00006194"/>
    </source>
</evidence>
<dbReference type="PIRSF" id="PIRSF002131">
    <property type="entry name" value="Ribosomal_S11"/>
    <property type="match status" value="1"/>
</dbReference>
<dbReference type="PROSITE" id="PS00054">
    <property type="entry name" value="RIBOSOMAL_S11"/>
    <property type="match status" value="1"/>
</dbReference>
<evidence type="ECO:0000256" key="7">
    <source>
        <dbReference type="HAMAP-Rule" id="MF_01310"/>
    </source>
</evidence>
<evidence type="ECO:0000313" key="10">
    <source>
        <dbReference type="Proteomes" id="UP000228596"/>
    </source>
</evidence>
<dbReference type="GO" id="GO:0003735">
    <property type="term" value="F:structural constituent of ribosome"/>
    <property type="evidence" value="ECO:0007669"/>
    <property type="project" value="InterPro"/>
</dbReference>
<comment type="caution">
    <text evidence="9">The sequence shown here is derived from an EMBL/GenBank/DDBJ whole genome shotgun (WGS) entry which is preliminary data.</text>
</comment>
<dbReference type="Pfam" id="PF00411">
    <property type="entry name" value="Ribosomal_S11"/>
    <property type="match status" value="1"/>
</dbReference>
<evidence type="ECO:0000256" key="8">
    <source>
        <dbReference type="RuleBase" id="RU003629"/>
    </source>
</evidence>
<protein>
    <recommendedName>
        <fullName evidence="6 7">Small ribosomal subunit protein uS11</fullName>
    </recommendedName>
</protein>
<evidence type="ECO:0000256" key="6">
    <source>
        <dbReference type="ARBA" id="ARBA00035160"/>
    </source>
</evidence>
<dbReference type="GO" id="GO:1990904">
    <property type="term" value="C:ribonucleoprotein complex"/>
    <property type="evidence" value="ECO:0007669"/>
    <property type="project" value="UniProtKB-KW"/>
</dbReference>
<dbReference type="InterPro" id="IPR036967">
    <property type="entry name" value="Ribosomal_uS11_sf"/>
</dbReference>
<organism evidence="9 10">
    <name type="scientific">Candidatus Berkelbacteria bacterium CG10_big_fil_rev_8_21_14_0_10_41_12</name>
    <dbReference type="NCBI Taxonomy" id="1974513"/>
    <lineage>
        <taxon>Bacteria</taxon>
        <taxon>Candidatus Berkelbacteria</taxon>
    </lineage>
</organism>
<dbReference type="InterPro" id="IPR019981">
    <property type="entry name" value="Ribosomal_uS11_bac-type"/>
</dbReference>
<keyword evidence="4 7" id="KW-0689">Ribosomal protein</keyword>
<sequence>MAKKIIAKKKKVTRVVEAGILNVKSTFNNTIVTLSDTSGNVINWSSAGSLGFKGSKKSTPYAAGQAMKAVLEKSKPVGLKEVVVNVSGVGAGRESAVRAIIGSGLKISRINDVTPIPHNGCRAKKPRRI</sequence>
<dbReference type="GO" id="GO:0019843">
    <property type="term" value="F:rRNA binding"/>
    <property type="evidence" value="ECO:0007669"/>
    <property type="project" value="UniProtKB-UniRule"/>
</dbReference>
<dbReference type="InterPro" id="IPR018102">
    <property type="entry name" value="Ribosomal_uS11_CS"/>
</dbReference>
<gene>
    <name evidence="7" type="primary">rpsK</name>
    <name evidence="9" type="ORF">COT77_00550</name>
</gene>
<dbReference type="AlphaFoldDB" id="A0A2M6WXU7"/>
<dbReference type="NCBIfam" id="TIGR03632">
    <property type="entry name" value="uS11_bact"/>
    <property type="match status" value="1"/>
</dbReference>
<proteinExistence type="inferred from homology"/>
<comment type="subunit">
    <text evidence="7">Part of the 30S ribosomal subunit. Interacts with proteins S7 and S18. Binds to IF-3.</text>
</comment>
<keyword evidence="3 7" id="KW-0694">RNA-binding</keyword>
<evidence type="ECO:0000256" key="4">
    <source>
        <dbReference type="ARBA" id="ARBA00022980"/>
    </source>
</evidence>
<evidence type="ECO:0000313" key="9">
    <source>
        <dbReference type="EMBL" id="PIT97587.1"/>
    </source>
</evidence>
<comment type="similarity">
    <text evidence="1 7 8">Belongs to the universal ribosomal protein uS11 family.</text>
</comment>
<dbReference type="InterPro" id="IPR001971">
    <property type="entry name" value="Ribosomal_uS11"/>
</dbReference>
<dbReference type="NCBIfam" id="NF003698">
    <property type="entry name" value="PRK05309.1"/>
    <property type="match status" value="1"/>
</dbReference>
<comment type="function">
    <text evidence="7">Located on the platform of the 30S subunit, it bridges several disparate RNA helices of the 16S rRNA. Forms part of the Shine-Dalgarno cleft in the 70S ribosome.</text>
</comment>
<dbReference type="GO" id="GO:0006412">
    <property type="term" value="P:translation"/>
    <property type="evidence" value="ECO:0007669"/>
    <property type="project" value="UniProtKB-UniRule"/>
</dbReference>
<evidence type="ECO:0000256" key="5">
    <source>
        <dbReference type="ARBA" id="ARBA00023274"/>
    </source>
</evidence>
<accession>A0A2M6WXU7</accession>
<keyword evidence="5 7" id="KW-0687">Ribonucleoprotein</keyword>
<dbReference type="SUPFAM" id="SSF53137">
    <property type="entry name" value="Translational machinery components"/>
    <property type="match status" value="1"/>
</dbReference>
<dbReference type="PANTHER" id="PTHR11759">
    <property type="entry name" value="40S RIBOSOMAL PROTEIN S14/30S RIBOSOMAL PROTEIN S11"/>
    <property type="match status" value="1"/>
</dbReference>
<evidence type="ECO:0000256" key="3">
    <source>
        <dbReference type="ARBA" id="ARBA00022884"/>
    </source>
</evidence>
<dbReference type="Gene3D" id="3.30.420.80">
    <property type="entry name" value="Ribosomal protein S11"/>
    <property type="match status" value="1"/>
</dbReference>
<evidence type="ECO:0000256" key="2">
    <source>
        <dbReference type="ARBA" id="ARBA00022730"/>
    </source>
</evidence>
<name>A0A2M6WXU7_9BACT</name>
<dbReference type="EMBL" id="PEZV01000004">
    <property type="protein sequence ID" value="PIT97587.1"/>
    <property type="molecule type" value="Genomic_DNA"/>
</dbReference>
<dbReference type="HAMAP" id="MF_01310">
    <property type="entry name" value="Ribosomal_uS11"/>
    <property type="match status" value="1"/>
</dbReference>
<dbReference type="GO" id="GO:0005840">
    <property type="term" value="C:ribosome"/>
    <property type="evidence" value="ECO:0007669"/>
    <property type="project" value="UniProtKB-KW"/>
</dbReference>